<evidence type="ECO:0000256" key="5">
    <source>
        <dbReference type="PIRSR" id="PIRSR601548-4"/>
    </source>
</evidence>
<keyword evidence="2" id="KW-0732">Signal</keyword>
<dbReference type="InterPro" id="IPR001548">
    <property type="entry name" value="Peptidase_M2"/>
</dbReference>
<dbReference type="GO" id="GO:0006508">
    <property type="term" value="P:proteolysis"/>
    <property type="evidence" value="ECO:0007669"/>
    <property type="project" value="InterPro"/>
</dbReference>
<gene>
    <name evidence="7" type="ORF">RR46_12759</name>
</gene>
<evidence type="ECO:0000313" key="7">
    <source>
        <dbReference type="EMBL" id="KPI96729.1"/>
    </source>
</evidence>
<dbReference type="Pfam" id="PF01401">
    <property type="entry name" value="Peptidase_M2"/>
    <property type="match status" value="1"/>
</dbReference>
<dbReference type="GO" id="GO:0008241">
    <property type="term" value="F:peptidyl-dipeptidase activity"/>
    <property type="evidence" value="ECO:0007669"/>
    <property type="project" value="InterPro"/>
</dbReference>
<sequence>MRRVVVQEYLKFFLATVLEFQVFEQLCAAAGHAEHLHLCDLHRSREAGRLLGEVMQAGAAKPAGELLRALTRGRTDKISPEALVKSVLYTYAPATGPPDHHRLLDRYRGLISPYRSATCFSTNLIENLHTERCAHNHKYFRPLELWLRAQNRDAPLIGWKASRPDVALFTPRAAAAAAAPPLAPPAARPLHLLLPCLVLVLLPLLLIAH</sequence>
<dbReference type="PROSITE" id="PS52011">
    <property type="entry name" value="PEPTIDASE_M2"/>
    <property type="match status" value="1"/>
</dbReference>
<dbReference type="Proteomes" id="UP000053268">
    <property type="component" value="Unassembled WGS sequence"/>
</dbReference>
<keyword evidence="4" id="KW-0325">Glycoprotein</keyword>
<reference evidence="7 8" key="1">
    <citation type="journal article" date="2015" name="Nat. Commun.">
        <title>Outbred genome sequencing and CRISPR/Cas9 gene editing in butterflies.</title>
        <authorList>
            <person name="Li X."/>
            <person name="Fan D."/>
            <person name="Zhang W."/>
            <person name="Liu G."/>
            <person name="Zhang L."/>
            <person name="Zhao L."/>
            <person name="Fang X."/>
            <person name="Chen L."/>
            <person name="Dong Y."/>
            <person name="Chen Y."/>
            <person name="Ding Y."/>
            <person name="Zhao R."/>
            <person name="Feng M."/>
            <person name="Zhu Y."/>
            <person name="Feng Y."/>
            <person name="Jiang X."/>
            <person name="Zhu D."/>
            <person name="Xiang H."/>
            <person name="Feng X."/>
            <person name="Li S."/>
            <person name="Wang J."/>
            <person name="Zhang G."/>
            <person name="Kronforst M.R."/>
            <person name="Wang W."/>
        </authorList>
    </citation>
    <scope>NUCLEOTIDE SEQUENCE [LARGE SCALE GENOMIC DNA]</scope>
    <source>
        <strain evidence="7">Ya'a_city_454_Px</strain>
        <tissue evidence="7">Whole body</tissue>
    </source>
</reference>
<dbReference type="SUPFAM" id="SSF55486">
    <property type="entry name" value="Metalloproteases ('zincins'), catalytic domain"/>
    <property type="match status" value="1"/>
</dbReference>
<evidence type="ECO:0000256" key="6">
    <source>
        <dbReference type="PROSITE-ProRule" id="PRU01355"/>
    </source>
</evidence>
<evidence type="ECO:0000256" key="1">
    <source>
        <dbReference type="ARBA" id="ARBA00008139"/>
    </source>
</evidence>
<evidence type="ECO:0000256" key="4">
    <source>
        <dbReference type="ARBA" id="ARBA00023180"/>
    </source>
</evidence>
<evidence type="ECO:0000256" key="2">
    <source>
        <dbReference type="ARBA" id="ARBA00022729"/>
    </source>
</evidence>
<dbReference type="GO" id="GO:0005886">
    <property type="term" value="C:plasma membrane"/>
    <property type="evidence" value="ECO:0007669"/>
    <property type="project" value="TreeGrafter"/>
</dbReference>
<dbReference type="STRING" id="66420.A0A194PVE2"/>
<keyword evidence="3 5" id="KW-1015">Disulfide bond</keyword>
<dbReference type="PANTHER" id="PTHR10514">
    <property type="entry name" value="ANGIOTENSIN-CONVERTING ENZYME"/>
    <property type="match status" value="1"/>
</dbReference>
<evidence type="ECO:0000256" key="3">
    <source>
        <dbReference type="ARBA" id="ARBA00023157"/>
    </source>
</evidence>
<feature type="disulfide bond" evidence="5">
    <location>
        <begin position="27"/>
        <end position="39"/>
    </location>
</feature>
<organism evidence="7 8">
    <name type="scientific">Papilio xuthus</name>
    <name type="common">Asian swallowtail butterfly</name>
    <dbReference type="NCBI Taxonomy" id="66420"/>
    <lineage>
        <taxon>Eukaryota</taxon>
        <taxon>Metazoa</taxon>
        <taxon>Ecdysozoa</taxon>
        <taxon>Arthropoda</taxon>
        <taxon>Hexapoda</taxon>
        <taxon>Insecta</taxon>
        <taxon>Pterygota</taxon>
        <taxon>Neoptera</taxon>
        <taxon>Endopterygota</taxon>
        <taxon>Lepidoptera</taxon>
        <taxon>Glossata</taxon>
        <taxon>Ditrysia</taxon>
        <taxon>Papilionoidea</taxon>
        <taxon>Papilionidae</taxon>
        <taxon>Papilioninae</taxon>
        <taxon>Papilio</taxon>
    </lineage>
</organism>
<keyword evidence="8" id="KW-1185">Reference proteome</keyword>
<name>A0A194PVE2_PAPXU</name>
<comment type="caution">
    <text evidence="6">Lacks conserved residue(s) required for the propagation of feature annotation.</text>
</comment>
<dbReference type="AlphaFoldDB" id="A0A194PVE2"/>
<accession>A0A194PVE2</accession>
<protein>
    <submittedName>
        <fullName evidence="7">Angiotensin-converting enzyme</fullName>
    </submittedName>
</protein>
<evidence type="ECO:0000313" key="8">
    <source>
        <dbReference type="Proteomes" id="UP000053268"/>
    </source>
</evidence>
<comment type="similarity">
    <text evidence="1 6">Belongs to the peptidase M2 family.</text>
</comment>
<dbReference type="PANTHER" id="PTHR10514:SF45">
    <property type="entry name" value="ANGIOTENSIN-CONVERTING ENZYME"/>
    <property type="match status" value="1"/>
</dbReference>
<dbReference type="EMBL" id="KQ459593">
    <property type="protein sequence ID" value="KPI96729.1"/>
    <property type="molecule type" value="Genomic_DNA"/>
</dbReference>
<proteinExistence type="inferred from homology"/>
<dbReference type="GO" id="GO:0008237">
    <property type="term" value="F:metallopeptidase activity"/>
    <property type="evidence" value="ECO:0007669"/>
    <property type="project" value="InterPro"/>
</dbReference>